<organism evidence="1 2">
    <name type="scientific">Anoxybacteroides tepidamans</name>
    <dbReference type="NCBI Taxonomy" id="265948"/>
    <lineage>
        <taxon>Bacteria</taxon>
        <taxon>Bacillati</taxon>
        <taxon>Bacillota</taxon>
        <taxon>Bacilli</taxon>
        <taxon>Bacillales</taxon>
        <taxon>Anoxybacillaceae</taxon>
        <taxon>Anoxybacteroides</taxon>
    </lineage>
</organism>
<sequence>MSNDLKELSMSELELIEGGISFSKVVSTVAYYGFVGGIGTISGLAGGAIGGPVGGAIGARVGAAAGTIVGGYVGDLIWNATH</sequence>
<protein>
    <submittedName>
        <fullName evidence="1">Outer membrane lipoprotein SlyB</fullName>
    </submittedName>
</protein>
<reference evidence="1 2" key="1">
    <citation type="submission" date="2020-08" db="EMBL/GenBank/DDBJ databases">
        <title>Genomic Encyclopedia of Type Strains, Phase IV (KMG-IV): sequencing the most valuable type-strain genomes for metagenomic binning, comparative biology and taxonomic classification.</title>
        <authorList>
            <person name="Goeker M."/>
        </authorList>
    </citation>
    <scope>NUCLEOTIDE SEQUENCE [LARGE SCALE GENOMIC DNA]</scope>
    <source>
        <strain evidence="1 2">DSM 16325</strain>
    </source>
</reference>
<proteinExistence type="predicted"/>
<evidence type="ECO:0000313" key="1">
    <source>
        <dbReference type="EMBL" id="MBB5325048.1"/>
    </source>
</evidence>
<comment type="caution">
    <text evidence="1">The sequence shown here is derived from an EMBL/GenBank/DDBJ whole genome shotgun (WGS) entry which is preliminary data.</text>
</comment>
<gene>
    <name evidence="1" type="ORF">HNQ34_002147</name>
</gene>
<dbReference type="RefSeq" id="WP_183254255.1">
    <property type="nucleotide sequence ID" value="NZ_JACHEP010000011.1"/>
</dbReference>
<keyword evidence="1" id="KW-0449">Lipoprotein</keyword>
<dbReference type="EMBL" id="JACHEP010000011">
    <property type="protein sequence ID" value="MBB5325048.1"/>
    <property type="molecule type" value="Genomic_DNA"/>
</dbReference>
<name>A0A7W8MVM6_9BACL</name>
<dbReference type="Proteomes" id="UP000520011">
    <property type="component" value="Unassembled WGS sequence"/>
</dbReference>
<evidence type="ECO:0000313" key="2">
    <source>
        <dbReference type="Proteomes" id="UP000520011"/>
    </source>
</evidence>
<dbReference type="AlphaFoldDB" id="A0A7W8MVM6"/>
<accession>A0A7W8MVM6</accession>
<keyword evidence="2" id="KW-1185">Reference proteome</keyword>